<dbReference type="Gene3D" id="1.10.575.10">
    <property type="entry name" value="P1 Nuclease"/>
    <property type="match status" value="1"/>
</dbReference>
<dbReference type="GO" id="GO:0004519">
    <property type="term" value="F:endonuclease activity"/>
    <property type="evidence" value="ECO:0007669"/>
    <property type="project" value="UniProtKB-KW"/>
</dbReference>
<dbReference type="GO" id="GO:0003676">
    <property type="term" value="F:nucleic acid binding"/>
    <property type="evidence" value="ECO:0007669"/>
    <property type="project" value="InterPro"/>
</dbReference>
<dbReference type="EMBL" id="QFNN01000035">
    <property type="protein sequence ID" value="PZO90134.1"/>
    <property type="molecule type" value="Genomic_DNA"/>
</dbReference>
<gene>
    <name evidence="8" type="ORF">DI623_07750</name>
</gene>
<sequence>MRLLPLVLAFCAIFGASPAVAWWDYPHATVARIALADVKPETRRAVFGLLRDGALLDTPQCPVDTIGEASTWADCIKKLGPRFAYASAWHYQNVEVCKPFDLTIACRDGNCVSAQIDRDVKLLRDRRLPRVERLTALLFLIHFVGDLHQPLHAGDDHDLGGNKVAAAYGIASGRINLHMIWDGYLAERAITTPPAGVSGLLAGVSRAERRRLAAGSVADWSRESWEAARDHVYAPVAPDACAAPPTQVMLGNQQIEAEIPIVRRQVLKGGLRLARLLDEALG</sequence>
<feature type="signal peptide" evidence="7">
    <location>
        <begin position="1"/>
        <end position="21"/>
    </location>
</feature>
<dbReference type="SUPFAM" id="SSF48537">
    <property type="entry name" value="Phospholipase C/P1 nuclease"/>
    <property type="match status" value="1"/>
</dbReference>
<dbReference type="GO" id="GO:0006308">
    <property type="term" value="P:DNA catabolic process"/>
    <property type="evidence" value="ECO:0007669"/>
    <property type="project" value="InterPro"/>
</dbReference>
<dbReference type="AlphaFoldDB" id="A0A2W5A6L2"/>
<comment type="caution">
    <text evidence="8">The sequence shown here is derived from an EMBL/GenBank/DDBJ whole genome shotgun (WGS) entry which is preliminary data.</text>
</comment>
<dbReference type="InterPro" id="IPR003154">
    <property type="entry name" value="S1/P1nuclease"/>
</dbReference>
<evidence type="ECO:0000313" key="9">
    <source>
        <dbReference type="Proteomes" id="UP000249066"/>
    </source>
</evidence>
<dbReference type="PANTHER" id="PTHR33146">
    <property type="entry name" value="ENDONUCLEASE 4"/>
    <property type="match status" value="1"/>
</dbReference>
<evidence type="ECO:0000256" key="3">
    <source>
        <dbReference type="ARBA" id="ARBA00022759"/>
    </source>
</evidence>
<feature type="chain" id="PRO_5015975918" description="Endonuclease" evidence="7">
    <location>
        <begin position="22"/>
        <end position="282"/>
    </location>
</feature>
<dbReference type="InterPro" id="IPR008947">
    <property type="entry name" value="PLipase_C/P1_nuclease_dom_sf"/>
</dbReference>
<dbReference type="Proteomes" id="UP000249066">
    <property type="component" value="Unassembled WGS sequence"/>
</dbReference>
<evidence type="ECO:0000256" key="4">
    <source>
        <dbReference type="ARBA" id="ARBA00022801"/>
    </source>
</evidence>
<evidence type="ECO:0000256" key="6">
    <source>
        <dbReference type="ARBA" id="ARBA00023180"/>
    </source>
</evidence>
<protein>
    <recommendedName>
        <fullName evidence="10">Endonuclease</fullName>
    </recommendedName>
</protein>
<name>A0A2W5A6L2_9SPHN</name>
<organism evidence="8 9">
    <name type="scientific">Sphingomonas sanxanigenens</name>
    <dbReference type="NCBI Taxonomy" id="397260"/>
    <lineage>
        <taxon>Bacteria</taxon>
        <taxon>Pseudomonadati</taxon>
        <taxon>Pseudomonadota</taxon>
        <taxon>Alphaproteobacteria</taxon>
        <taxon>Sphingomonadales</taxon>
        <taxon>Sphingomonadaceae</taxon>
        <taxon>Sphingomonas</taxon>
    </lineage>
</organism>
<keyword evidence="4" id="KW-0378">Hydrolase</keyword>
<proteinExistence type="predicted"/>
<evidence type="ECO:0000256" key="1">
    <source>
        <dbReference type="ARBA" id="ARBA00022722"/>
    </source>
</evidence>
<dbReference type="GO" id="GO:0046872">
    <property type="term" value="F:metal ion binding"/>
    <property type="evidence" value="ECO:0007669"/>
    <property type="project" value="UniProtKB-KW"/>
</dbReference>
<accession>A0A2W5A6L2</accession>
<keyword evidence="5" id="KW-1015">Disulfide bond</keyword>
<dbReference type="Pfam" id="PF02265">
    <property type="entry name" value="S1-P1_nuclease"/>
    <property type="match status" value="1"/>
</dbReference>
<keyword evidence="6" id="KW-0325">Glycoprotein</keyword>
<keyword evidence="7" id="KW-0732">Signal</keyword>
<dbReference type="PANTHER" id="PTHR33146:SF26">
    <property type="entry name" value="ENDONUCLEASE 4"/>
    <property type="match status" value="1"/>
</dbReference>
<keyword evidence="1" id="KW-0540">Nuclease</keyword>
<reference evidence="8 9" key="1">
    <citation type="submission" date="2017-08" db="EMBL/GenBank/DDBJ databases">
        <title>Infants hospitalized years apart are colonized by the same room-sourced microbial strains.</title>
        <authorList>
            <person name="Brooks B."/>
            <person name="Olm M.R."/>
            <person name="Firek B.A."/>
            <person name="Baker R."/>
            <person name="Thomas B.C."/>
            <person name="Morowitz M.J."/>
            <person name="Banfield J.F."/>
        </authorList>
    </citation>
    <scope>NUCLEOTIDE SEQUENCE [LARGE SCALE GENOMIC DNA]</scope>
    <source>
        <strain evidence="8">S2_018_000_R2_101</strain>
    </source>
</reference>
<evidence type="ECO:0008006" key="10">
    <source>
        <dbReference type="Google" id="ProtNLM"/>
    </source>
</evidence>
<evidence type="ECO:0000256" key="2">
    <source>
        <dbReference type="ARBA" id="ARBA00022723"/>
    </source>
</evidence>
<evidence type="ECO:0000313" key="8">
    <source>
        <dbReference type="EMBL" id="PZO90134.1"/>
    </source>
</evidence>
<keyword evidence="2" id="KW-0479">Metal-binding</keyword>
<dbReference type="CDD" id="cd11010">
    <property type="entry name" value="S1-P1_nuclease"/>
    <property type="match status" value="1"/>
</dbReference>
<keyword evidence="3" id="KW-0255">Endonuclease</keyword>
<evidence type="ECO:0000256" key="5">
    <source>
        <dbReference type="ARBA" id="ARBA00023157"/>
    </source>
</evidence>
<evidence type="ECO:0000256" key="7">
    <source>
        <dbReference type="SAM" id="SignalP"/>
    </source>
</evidence>
<dbReference type="GO" id="GO:0016788">
    <property type="term" value="F:hydrolase activity, acting on ester bonds"/>
    <property type="evidence" value="ECO:0007669"/>
    <property type="project" value="InterPro"/>
</dbReference>